<dbReference type="Proteomes" id="UP000320857">
    <property type="component" value="Unassembled WGS sequence"/>
</dbReference>
<dbReference type="PROSITE" id="PS00211">
    <property type="entry name" value="ABC_TRANSPORTER_1"/>
    <property type="match status" value="1"/>
</dbReference>
<dbReference type="InterPro" id="IPR036640">
    <property type="entry name" value="ABC1_TM_sf"/>
</dbReference>
<keyword evidence="4 9" id="KW-0812">Transmembrane</keyword>
<dbReference type="PANTHER" id="PTHR43394">
    <property type="entry name" value="ATP-DEPENDENT PERMEASE MDL1, MITOCHONDRIAL"/>
    <property type="match status" value="1"/>
</dbReference>
<evidence type="ECO:0000313" key="15">
    <source>
        <dbReference type="Proteomes" id="UP000320857"/>
    </source>
</evidence>
<dbReference type="Pfam" id="PF00664">
    <property type="entry name" value="ABC_membrane"/>
    <property type="match status" value="1"/>
</dbReference>
<dbReference type="EMBL" id="JABJXA010000036">
    <property type="protein sequence ID" value="MBB1258887.1"/>
    <property type="molecule type" value="Genomic_DNA"/>
</dbReference>
<feature type="domain" description="ABC transporter" evidence="10">
    <location>
        <begin position="350"/>
        <end position="584"/>
    </location>
</feature>
<keyword evidence="5" id="KW-0547">Nucleotide-binding</keyword>
<name>A0A5P0YKH0_9ACTN</name>
<dbReference type="CDD" id="cd18551">
    <property type="entry name" value="ABC_6TM_LmrA_like"/>
    <property type="match status" value="1"/>
</dbReference>
<dbReference type="AlphaFoldDB" id="A0A5P0YKH0"/>
<keyword evidence="15" id="KW-1185">Reference proteome</keyword>
<evidence type="ECO:0000259" key="10">
    <source>
        <dbReference type="PROSITE" id="PS50893"/>
    </source>
</evidence>
<evidence type="ECO:0000256" key="6">
    <source>
        <dbReference type="ARBA" id="ARBA00022840"/>
    </source>
</evidence>
<organism evidence="14 15">
    <name type="scientific">Streptomyces alkaliterrae</name>
    <dbReference type="NCBI Taxonomy" id="2213162"/>
    <lineage>
        <taxon>Bacteria</taxon>
        <taxon>Bacillati</taxon>
        <taxon>Actinomycetota</taxon>
        <taxon>Actinomycetes</taxon>
        <taxon>Kitasatosporales</taxon>
        <taxon>Streptomycetaceae</taxon>
        <taxon>Streptomyces</taxon>
    </lineage>
</organism>
<dbReference type="Proteomes" id="UP000517765">
    <property type="component" value="Unassembled WGS sequence"/>
</dbReference>
<dbReference type="Gene3D" id="1.20.1560.10">
    <property type="entry name" value="ABC transporter type 1, transmembrane domain"/>
    <property type="match status" value="1"/>
</dbReference>
<keyword evidence="3" id="KW-1003">Cell membrane</keyword>
<dbReference type="InterPro" id="IPR017871">
    <property type="entry name" value="ABC_transporter-like_CS"/>
</dbReference>
<dbReference type="InterPro" id="IPR027417">
    <property type="entry name" value="P-loop_NTPase"/>
</dbReference>
<keyword evidence="7 9" id="KW-1133">Transmembrane helix</keyword>
<evidence type="ECO:0000256" key="3">
    <source>
        <dbReference type="ARBA" id="ARBA00022475"/>
    </source>
</evidence>
<comment type="caution">
    <text evidence="14">The sequence shown here is derived from an EMBL/GenBank/DDBJ whole genome shotgun (WGS) entry which is preliminary data.</text>
</comment>
<dbReference type="FunFam" id="3.40.50.300:FF:000854">
    <property type="entry name" value="Multidrug ABC transporter ATP-binding protein"/>
    <property type="match status" value="1"/>
</dbReference>
<comment type="subcellular location">
    <subcellularLocation>
        <location evidence="1">Cell membrane</location>
        <topology evidence="1">Multi-pass membrane protein</topology>
    </subcellularLocation>
</comment>
<feature type="domain" description="ABC transmembrane type-1" evidence="11">
    <location>
        <begin position="38"/>
        <end position="314"/>
    </location>
</feature>
<dbReference type="SUPFAM" id="SSF90123">
    <property type="entry name" value="ABC transporter transmembrane region"/>
    <property type="match status" value="1"/>
</dbReference>
<evidence type="ECO:0000256" key="7">
    <source>
        <dbReference type="ARBA" id="ARBA00022989"/>
    </source>
</evidence>
<feature type="transmembrane region" description="Helical" evidence="9">
    <location>
        <begin position="285"/>
        <end position="312"/>
    </location>
</feature>
<evidence type="ECO:0000256" key="2">
    <source>
        <dbReference type="ARBA" id="ARBA00022448"/>
    </source>
</evidence>
<dbReference type="Proteomes" id="UP000525686">
    <property type="component" value="Unassembled WGS sequence"/>
</dbReference>
<gene>
    <name evidence="14" type="ORF">FNX44_003015</name>
    <name evidence="12" type="ORF">H3146_04880</name>
    <name evidence="13" type="ORF">H3147_08585</name>
</gene>
<feature type="transmembrane region" description="Helical" evidence="9">
    <location>
        <begin position="36"/>
        <end position="57"/>
    </location>
</feature>
<evidence type="ECO:0000259" key="11">
    <source>
        <dbReference type="PROSITE" id="PS50929"/>
    </source>
</evidence>
<evidence type="ECO:0000313" key="12">
    <source>
        <dbReference type="EMBL" id="MBB1252705.1"/>
    </source>
</evidence>
<dbReference type="SMART" id="SM00382">
    <property type="entry name" value="AAA"/>
    <property type="match status" value="1"/>
</dbReference>
<evidence type="ECO:0000256" key="5">
    <source>
        <dbReference type="ARBA" id="ARBA00022741"/>
    </source>
</evidence>
<dbReference type="RefSeq" id="WP_143646341.1">
    <property type="nucleotide sequence ID" value="NZ_JABJWZ010000024.1"/>
</dbReference>
<dbReference type="InterPro" id="IPR011527">
    <property type="entry name" value="ABC1_TM_dom"/>
</dbReference>
<keyword evidence="8 9" id="KW-0472">Membrane</keyword>
<dbReference type="OrthoDB" id="9806127at2"/>
<evidence type="ECO:0000313" key="13">
    <source>
        <dbReference type="EMBL" id="MBB1258887.1"/>
    </source>
</evidence>
<evidence type="ECO:0000313" key="14">
    <source>
        <dbReference type="EMBL" id="MQS00864.1"/>
    </source>
</evidence>
<dbReference type="Pfam" id="PF00005">
    <property type="entry name" value="ABC_tran"/>
    <property type="match status" value="1"/>
</dbReference>
<reference evidence="12" key="3">
    <citation type="journal article" name="Syst. Appl. Microbiol.">
        <title>Streptomyces alkaliterrae sp. nov., isolated from an alkaline soil, and emended descriptions of Streptomyces alkaliphilus, Streptomyces calidiresistens and Streptomyces durbertensis.</title>
        <authorList>
            <person name="Swiecimska M."/>
            <person name="Golinska P."/>
            <person name="Nouioui I."/>
            <person name="Wypij M."/>
            <person name="Rai M."/>
            <person name="Sangal V."/>
            <person name="Goodfellow M."/>
        </authorList>
    </citation>
    <scope>NUCLEOTIDE SEQUENCE</scope>
    <source>
        <strain evidence="12">OF3</strain>
        <strain evidence="13">OF8</strain>
    </source>
</reference>
<dbReference type="EMBL" id="VJYK02000016">
    <property type="protein sequence ID" value="MQS00864.1"/>
    <property type="molecule type" value="Genomic_DNA"/>
</dbReference>
<dbReference type="GO" id="GO:0005524">
    <property type="term" value="F:ATP binding"/>
    <property type="evidence" value="ECO:0007669"/>
    <property type="project" value="UniProtKB-KW"/>
</dbReference>
<feature type="transmembrane region" description="Helical" evidence="9">
    <location>
        <begin position="69"/>
        <end position="93"/>
    </location>
</feature>
<dbReference type="GO" id="GO:0015421">
    <property type="term" value="F:ABC-type oligopeptide transporter activity"/>
    <property type="evidence" value="ECO:0007669"/>
    <property type="project" value="TreeGrafter"/>
</dbReference>
<dbReference type="InterPro" id="IPR003439">
    <property type="entry name" value="ABC_transporter-like_ATP-bd"/>
</dbReference>
<keyword evidence="2" id="KW-0813">Transport</keyword>
<dbReference type="InterPro" id="IPR039421">
    <property type="entry name" value="Type_1_exporter"/>
</dbReference>
<reference evidence="16 17" key="2">
    <citation type="submission" date="2020-05" db="EMBL/GenBank/DDBJ databases">
        <title>Classification of alakaliphilic streptomycetes isolated from an alkaline soil next to Lonar Crater, India and a proposal for the recognition of Streptomyces alkaliterrae sp. nov.</title>
        <authorList>
            <person name="Golinska P."/>
        </authorList>
    </citation>
    <scope>NUCLEOTIDE SEQUENCE [LARGE SCALE GENOMIC DNA]</scope>
    <source>
        <strain evidence="17">OF3</strain>
        <strain evidence="16">OF8</strain>
    </source>
</reference>
<evidence type="ECO:0000256" key="8">
    <source>
        <dbReference type="ARBA" id="ARBA00023136"/>
    </source>
</evidence>
<dbReference type="GO" id="GO:0005886">
    <property type="term" value="C:plasma membrane"/>
    <property type="evidence" value="ECO:0007669"/>
    <property type="project" value="UniProtKB-SubCell"/>
</dbReference>
<evidence type="ECO:0000313" key="16">
    <source>
        <dbReference type="Proteomes" id="UP000517765"/>
    </source>
</evidence>
<dbReference type="GO" id="GO:0016887">
    <property type="term" value="F:ATP hydrolysis activity"/>
    <property type="evidence" value="ECO:0007669"/>
    <property type="project" value="InterPro"/>
</dbReference>
<feature type="transmembrane region" description="Helical" evidence="9">
    <location>
        <begin position="147"/>
        <end position="166"/>
    </location>
</feature>
<dbReference type="PROSITE" id="PS50893">
    <property type="entry name" value="ABC_TRANSPORTER_2"/>
    <property type="match status" value="1"/>
</dbReference>
<evidence type="ECO:0000256" key="1">
    <source>
        <dbReference type="ARBA" id="ARBA00004651"/>
    </source>
</evidence>
<protein>
    <submittedName>
        <fullName evidence="12">ABC transporter ATP-binding protein</fullName>
    </submittedName>
    <submittedName>
        <fullName evidence="14">ATP-binding cassette domain-containing protein</fullName>
    </submittedName>
</protein>
<dbReference type="SUPFAM" id="SSF52540">
    <property type="entry name" value="P-loop containing nucleoside triphosphate hydrolases"/>
    <property type="match status" value="1"/>
</dbReference>
<evidence type="ECO:0000256" key="9">
    <source>
        <dbReference type="SAM" id="Phobius"/>
    </source>
</evidence>
<proteinExistence type="predicted"/>
<evidence type="ECO:0000313" key="17">
    <source>
        <dbReference type="Proteomes" id="UP000525686"/>
    </source>
</evidence>
<accession>A0A5P0YKH0</accession>
<dbReference type="PANTHER" id="PTHR43394:SF1">
    <property type="entry name" value="ATP-BINDING CASSETTE SUB-FAMILY B MEMBER 10, MITOCHONDRIAL"/>
    <property type="match status" value="1"/>
</dbReference>
<dbReference type="InterPro" id="IPR003593">
    <property type="entry name" value="AAA+_ATPase"/>
</dbReference>
<feature type="transmembrane region" description="Helical" evidence="9">
    <location>
        <begin position="172"/>
        <end position="193"/>
    </location>
</feature>
<dbReference type="EMBL" id="JABJWZ010000024">
    <property type="protein sequence ID" value="MBB1252705.1"/>
    <property type="molecule type" value="Genomic_DNA"/>
</dbReference>
<sequence>MNPKTAESVDSAVLEPPREKVGVAALVRLLGAHRGALAWSSVLTITASLLRLAVPLLAMRAVENQDGRVAAIVALAALFALQAGASSVGAYLLQRTSESVVLRLRRALVPRLLSARVRLHDEHRVGDLLSRATTDVGAIREVVMRGLVDLLTGTVTIIGAMALMIWLDWRLFLLTVLPVTIGVALVFTVLAGIRAAALRAQASLGAFAADMERALSAIRTVKANNAEPREAKRIGGHADDSYTAGVRVAKLESLVTPAMELAANGSMLVVVLVGGMRVADGSTSLGQLVAFLMALMYTVMPLAGIFGIASMVQKGLASLGRIQEVVSAPAESGRTAPAAVPEPAATAPALEFRNVSFSYGRGLALSGASFQVEAGTFTALVGLSGAGKSTVFSLAERFYEPQDGEILINGVPVDRFPSPQAVRSRTALVEQSCPVLHGTLRENLVYGRPDATDEEIADVVHRVRLDGLIAKLPRGLDTLVGDHGSALSGGERQRVAIARAVLRRPGLLLLDEPTSALDPVNEAALSAVIKEVSTSCATLVIAHRISTIRQAEKIIVLDAGKVVGVGSHDDLVRDNTFYQALALSR</sequence>
<dbReference type="PROSITE" id="PS50929">
    <property type="entry name" value="ABC_TM1F"/>
    <property type="match status" value="1"/>
</dbReference>
<reference evidence="14 15" key="1">
    <citation type="submission" date="2019-10" db="EMBL/GenBank/DDBJ databases">
        <title>Streptomyces sp. nov., a novel actinobacterium isolated from alkaline environment.</title>
        <authorList>
            <person name="Golinska P."/>
        </authorList>
    </citation>
    <scope>NUCLEOTIDE SEQUENCE [LARGE SCALE GENOMIC DNA]</scope>
    <source>
        <strain evidence="14 15">OF1</strain>
    </source>
</reference>
<dbReference type="Gene3D" id="3.40.50.300">
    <property type="entry name" value="P-loop containing nucleotide triphosphate hydrolases"/>
    <property type="match status" value="1"/>
</dbReference>
<evidence type="ECO:0000256" key="4">
    <source>
        <dbReference type="ARBA" id="ARBA00022692"/>
    </source>
</evidence>
<keyword evidence="6 14" id="KW-0067">ATP-binding</keyword>